<feature type="compositionally biased region" description="Low complexity" evidence="1">
    <location>
        <begin position="17"/>
        <end position="30"/>
    </location>
</feature>
<keyword evidence="3" id="KW-1185">Reference proteome</keyword>
<feature type="compositionally biased region" description="Polar residues" evidence="1">
    <location>
        <begin position="1"/>
        <end position="16"/>
    </location>
</feature>
<evidence type="ECO:0000313" key="3">
    <source>
        <dbReference type="Proteomes" id="UP000447434"/>
    </source>
</evidence>
<dbReference type="AlphaFoldDB" id="A0A6A4PDW7"/>
<dbReference type="Proteomes" id="UP000447434">
    <property type="component" value="Chromosome 16"/>
</dbReference>
<name>A0A6A4PDW7_LUPAL</name>
<protein>
    <submittedName>
        <fullName evidence="2">Uncharacterized protein</fullName>
    </submittedName>
</protein>
<sequence length="76" mass="8073">MKSNSPKASSIQQTNQSSSSSLPPSSSSSPPSSPKKYFTQALKNICDISISQVSQLCIKGDAIAIKIPEADYQARL</sequence>
<organism evidence="2 3">
    <name type="scientific">Lupinus albus</name>
    <name type="common">White lupine</name>
    <name type="synonym">Lupinus termis</name>
    <dbReference type="NCBI Taxonomy" id="3870"/>
    <lineage>
        <taxon>Eukaryota</taxon>
        <taxon>Viridiplantae</taxon>
        <taxon>Streptophyta</taxon>
        <taxon>Embryophyta</taxon>
        <taxon>Tracheophyta</taxon>
        <taxon>Spermatophyta</taxon>
        <taxon>Magnoliopsida</taxon>
        <taxon>eudicotyledons</taxon>
        <taxon>Gunneridae</taxon>
        <taxon>Pentapetalae</taxon>
        <taxon>rosids</taxon>
        <taxon>fabids</taxon>
        <taxon>Fabales</taxon>
        <taxon>Fabaceae</taxon>
        <taxon>Papilionoideae</taxon>
        <taxon>50 kb inversion clade</taxon>
        <taxon>genistoids sensu lato</taxon>
        <taxon>core genistoids</taxon>
        <taxon>Genisteae</taxon>
        <taxon>Lupinus</taxon>
    </lineage>
</organism>
<evidence type="ECO:0000313" key="2">
    <source>
        <dbReference type="EMBL" id="KAE9597937.1"/>
    </source>
</evidence>
<reference evidence="3" key="1">
    <citation type="journal article" date="2020" name="Nat. Commun.">
        <title>Genome sequence of the cluster root forming white lupin.</title>
        <authorList>
            <person name="Hufnagel B."/>
            <person name="Marques A."/>
            <person name="Soriano A."/>
            <person name="Marques L."/>
            <person name="Divol F."/>
            <person name="Doumas P."/>
            <person name="Sallet E."/>
            <person name="Mancinotti D."/>
            <person name="Carrere S."/>
            <person name="Marande W."/>
            <person name="Arribat S."/>
            <person name="Keller J."/>
            <person name="Huneau C."/>
            <person name="Blein T."/>
            <person name="Aime D."/>
            <person name="Laguerre M."/>
            <person name="Taylor J."/>
            <person name="Schubert V."/>
            <person name="Nelson M."/>
            <person name="Geu-Flores F."/>
            <person name="Crespi M."/>
            <person name="Gallardo-Guerrero K."/>
            <person name="Delaux P.-M."/>
            <person name="Salse J."/>
            <person name="Berges H."/>
            <person name="Guyot R."/>
            <person name="Gouzy J."/>
            <person name="Peret B."/>
        </authorList>
    </citation>
    <scope>NUCLEOTIDE SEQUENCE [LARGE SCALE GENOMIC DNA]</scope>
    <source>
        <strain evidence="3">cv. Amiga</strain>
    </source>
</reference>
<accession>A0A6A4PDW7</accession>
<gene>
    <name evidence="2" type="ORF">Lalb_Chr16g0391861</name>
</gene>
<dbReference type="EMBL" id="WOCE01000016">
    <property type="protein sequence ID" value="KAE9597937.1"/>
    <property type="molecule type" value="Genomic_DNA"/>
</dbReference>
<proteinExistence type="predicted"/>
<comment type="caution">
    <text evidence="2">The sequence shown here is derived from an EMBL/GenBank/DDBJ whole genome shotgun (WGS) entry which is preliminary data.</text>
</comment>
<evidence type="ECO:0000256" key="1">
    <source>
        <dbReference type="SAM" id="MobiDB-lite"/>
    </source>
</evidence>
<feature type="region of interest" description="Disordered" evidence="1">
    <location>
        <begin position="1"/>
        <end position="36"/>
    </location>
</feature>